<dbReference type="InterPro" id="IPR013196">
    <property type="entry name" value="HTH_11"/>
</dbReference>
<dbReference type="InterPro" id="IPR057727">
    <property type="entry name" value="WCX_dom"/>
</dbReference>
<dbReference type="Pfam" id="PF13280">
    <property type="entry name" value="WYL"/>
    <property type="match status" value="1"/>
</dbReference>
<sequence>MKASTRVLRLLSLLQARHEWPGDELAERLEVDVRTIRRDVDRLRELGYAIEASSGPGGGYRLGAGSRTPPLLLDDDEAVAVAVALGAAAGTVANLQAVALRVLAKLDQLLPSRLRRRLGALPGVTLSLLDRRTAADLGVLTAIAAACRDQVELRFEYGDRQGQATARRVQPLRLVHTGRVWYLVAWDLGRDSFRTFRVDRVAPKLTRGARFSPRELPEDIATYVSRSIAVAPYRHHARVRLHASPEEIAERVPPWIGLRESSDASGSVFVIGADSAEALAALIVHAGLEFTLLEPAELVAPLQAIAARLQRGATVQPS</sequence>
<dbReference type="SUPFAM" id="SSF46785">
    <property type="entry name" value="Winged helix' DNA-binding domain"/>
    <property type="match status" value="1"/>
</dbReference>
<gene>
    <name evidence="4" type="ORF">O0S08_06225</name>
</gene>
<evidence type="ECO:0000259" key="3">
    <source>
        <dbReference type="PROSITE" id="PS51000"/>
    </source>
</evidence>
<dbReference type="PANTHER" id="PTHR34580:SF3">
    <property type="entry name" value="PROTEIN PAFB"/>
    <property type="match status" value="1"/>
</dbReference>
<keyword evidence="5" id="KW-1185">Reference proteome</keyword>
<feature type="domain" description="HTH deoR-type" evidence="3">
    <location>
        <begin position="3"/>
        <end position="58"/>
    </location>
</feature>
<keyword evidence="2" id="KW-0804">Transcription</keyword>
<dbReference type="InterPro" id="IPR001034">
    <property type="entry name" value="DeoR_HTH"/>
</dbReference>
<evidence type="ECO:0000313" key="5">
    <source>
        <dbReference type="Proteomes" id="UP001164459"/>
    </source>
</evidence>
<dbReference type="Pfam" id="PF25583">
    <property type="entry name" value="WCX"/>
    <property type="match status" value="1"/>
</dbReference>
<evidence type="ECO:0000256" key="1">
    <source>
        <dbReference type="ARBA" id="ARBA00023015"/>
    </source>
</evidence>
<dbReference type="Pfam" id="PF08279">
    <property type="entry name" value="HTH_11"/>
    <property type="match status" value="1"/>
</dbReference>
<dbReference type="PIRSF" id="PIRSF016838">
    <property type="entry name" value="PafC"/>
    <property type="match status" value="1"/>
</dbReference>
<keyword evidence="1" id="KW-0805">Transcription regulation</keyword>
<reference evidence="4" key="1">
    <citation type="submission" date="2022-11" db="EMBL/GenBank/DDBJ databases">
        <title>Minimal conservation of predation-associated metabolite biosynthetic gene clusters underscores biosynthetic potential of Myxococcota including descriptions for ten novel species: Archangium lansinium sp. nov., Myxococcus landrumus sp. nov., Nannocystis bai.</title>
        <authorList>
            <person name="Ahearne A."/>
            <person name="Stevens C."/>
            <person name="Dowd S."/>
        </authorList>
    </citation>
    <scope>NUCLEOTIDE SEQUENCE</scope>
    <source>
        <strain evidence="4">Fl3</strain>
    </source>
</reference>
<organism evidence="4 5">
    <name type="scientific">Nannocystis punicea</name>
    <dbReference type="NCBI Taxonomy" id="2995304"/>
    <lineage>
        <taxon>Bacteria</taxon>
        <taxon>Pseudomonadati</taxon>
        <taxon>Myxococcota</taxon>
        <taxon>Polyangia</taxon>
        <taxon>Nannocystales</taxon>
        <taxon>Nannocystaceae</taxon>
        <taxon>Nannocystis</taxon>
    </lineage>
</organism>
<evidence type="ECO:0000313" key="4">
    <source>
        <dbReference type="EMBL" id="WAS95741.1"/>
    </source>
</evidence>
<dbReference type="InterPro" id="IPR028349">
    <property type="entry name" value="PafC-like"/>
</dbReference>
<name>A0ABY7H900_9BACT</name>
<dbReference type="RefSeq" id="WP_269038085.1">
    <property type="nucleotide sequence ID" value="NZ_CP114040.1"/>
</dbReference>
<dbReference type="PROSITE" id="PS52050">
    <property type="entry name" value="WYL"/>
    <property type="match status" value="1"/>
</dbReference>
<dbReference type="InterPro" id="IPR051534">
    <property type="entry name" value="CBASS_pafABC_assoc_protein"/>
</dbReference>
<dbReference type="PROSITE" id="PS51000">
    <property type="entry name" value="HTH_DEOR_2"/>
    <property type="match status" value="1"/>
</dbReference>
<protein>
    <submittedName>
        <fullName evidence="4">YafY family protein</fullName>
    </submittedName>
</protein>
<dbReference type="InterPro" id="IPR036388">
    <property type="entry name" value="WH-like_DNA-bd_sf"/>
</dbReference>
<accession>A0ABY7H900</accession>
<dbReference type="Gene3D" id="1.10.10.10">
    <property type="entry name" value="Winged helix-like DNA-binding domain superfamily/Winged helix DNA-binding domain"/>
    <property type="match status" value="1"/>
</dbReference>
<proteinExistence type="predicted"/>
<evidence type="ECO:0000256" key="2">
    <source>
        <dbReference type="ARBA" id="ARBA00023163"/>
    </source>
</evidence>
<dbReference type="EMBL" id="CP114040">
    <property type="protein sequence ID" value="WAS95741.1"/>
    <property type="molecule type" value="Genomic_DNA"/>
</dbReference>
<dbReference type="InterPro" id="IPR036390">
    <property type="entry name" value="WH_DNA-bd_sf"/>
</dbReference>
<dbReference type="PANTHER" id="PTHR34580">
    <property type="match status" value="1"/>
</dbReference>
<dbReference type="Proteomes" id="UP001164459">
    <property type="component" value="Chromosome"/>
</dbReference>
<dbReference type="InterPro" id="IPR026881">
    <property type="entry name" value="WYL_dom"/>
</dbReference>